<keyword evidence="4" id="KW-1185">Reference proteome</keyword>
<dbReference type="Proteomes" id="UP000594262">
    <property type="component" value="Unplaced"/>
</dbReference>
<proteinExistence type="predicted"/>
<name>A0A7M6DN06_9CNID</name>
<evidence type="ECO:0000313" key="3">
    <source>
        <dbReference type="EnsemblMetazoa" id="CLYHEMP017062.3"/>
    </source>
</evidence>
<reference evidence="3" key="1">
    <citation type="submission" date="2021-01" db="UniProtKB">
        <authorList>
            <consortium name="EnsemblMetazoa"/>
        </authorList>
    </citation>
    <scope>IDENTIFICATION</scope>
</reference>
<feature type="compositionally biased region" description="Polar residues" evidence="1">
    <location>
        <begin position="162"/>
        <end position="176"/>
    </location>
</feature>
<feature type="region of interest" description="Disordered" evidence="1">
    <location>
        <begin position="500"/>
        <end position="519"/>
    </location>
</feature>
<dbReference type="EnsemblMetazoa" id="CLYHEMT017062.3">
    <property type="protein sequence ID" value="CLYHEMP017062.3"/>
    <property type="gene ID" value="CLYHEMG017062"/>
</dbReference>
<keyword evidence="2" id="KW-0812">Transmembrane</keyword>
<feature type="compositionally biased region" description="Polar residues" evidence="1">
    <location>
        <begin position="719"/>
        <end position="743"/>
    </location>
</feature>
<evidence type="ECO:0000256" key="1">
    <source>
        <dbReference type="SAM" id="MobiDB-lite"/>
    </source>
</evidence>
<dbReference type="OrthoDB" id="6037928at2759"/>
<keyword evidence="2" id="KW-1133">Transmembrane helix</keyword>
<evidence type="ECO:0000256" key="2">
    <source>
        <dbReference type="SAM" id="Phobius"/>
    </source>
</evidence>
<feature type="compositionally biased region" description="Polar residues" evidence="1">
    <location>
        <begin position="508"/>
        <end position="519"/>
    </location>
</feature>
<feature type="region of interest" description="Disordered" evidence="1">
    <location>
        <begin position="228"/>
        <end position="252"/>
    </location>
</feature>
<feature type="transmembrane region" description="Helical" evidence="2">
    <location>
        <begin position="38"/>
        <end position="61"/>
    </location>
</feature>
<accession>A0A7M6DN06</accession>
<keyword evidence="2" id="KW-0472">Membrane</keyword>
<protein>
    <submittedName>
        <fullName evidence="3">Uncharacterized protein</fullName>
    </submittedName>
</protein>
<evidence type="ECO:0000313" key="4">
    <source>
        <dbReference type="Proteomes" id="UP000594262"/>
    </source>
</evidence>
<feature type="region of interest" description="Disordered" evidence="1">
    <location>
        <begin position="155"/>
        <end position="176"/>
    </location>
</feature>
<organism evidence="3 4">
    <name type="scientific">Clytia hemisphaerica</name>
    <dbReference type="NCBI Taxonomy" id="252671"/>
    <lineage>
        <taxon>Eukaryota</taxon>
        <taxon>Metazoa</taxon>
        <taxon>Cnidaria</taxon>
        <taxon>Hydrozoa</taxon>
        <taxon>Hydroidolina</taxon>
        <taxon>Leptothecata</taxon>
        <taxon>Obeliida</taxon>
        <taxon>Clytiidae</taxon>
        <taxon>Clytia</taxon>
    </lineage>
</organism>
<sequence length="769" mass="87488">MGAGKRLKIDMTSLNMTVDDELNFAEADSDSDSISVKYLLYPIIGSILTALVIIAVVAFILSNRKCQKRSPKDTESQILKEKLEQEKKRALNTSLVYSTMQGKPVYTSITQQEENEIAEEVRECYKTISNNVNLPIECCANGYSYIPKSQYPDKEPEIMLNKSGNPESHGESTFRSNTENQNIDLESDFDNDSLFSFHQNEDNLWQDHQNMDNVQNSNFQQHGEYKNEYDSNHSLSDCKDDENIPESISSRSEVYPECNSRKNTVTNSRISTWVKSDEDRVSEEFDNRDFSTKTNFDFAYEDDESVLTSVSRMDRRRIEKLRDTEFYRNLQQNDRKALNLSLDSIDFDNIDSTINTPIFGNTKRSVSHEEIVSVSSKDGDSAKDCQHLTDDESDYESTLLEWENISKRSLKKPLQYIDKDSESFFKIVRPELNPDEFSESGRTFSDDFKKSYREGSEFLESSLSTNTYSYDRESKYIVIERQNQEVNSVRLVSPAFKEKKQSVHNGGKHQTASSLATSHTSDFQSNLVSHSSKETLNEEDYEELAANLSYDDESLSLTLTDCQSQENSDYYPPFAGLPNLQTQERTSKYYTPSTKNYIGSGNLSLSDSNIQTQSKKNLDRNRLLPSNFITGSDRQLVRISTSQLISSSLNNNSLTSASTNNEAIFEPDNANETSNDNCKFVNSYKDQQSKTAKNQRTVPYHLRTPTKFRSARAGNLSAYISSRQSASKSGSTTPCNRTLNRSASPKMMATPKKTRQSPARRMFSSSARK</sequence>
<feature type="compositionally biased region" description="Basic and acidic residues" evidence="1">
    <location>
        <begin position="228"/>
        <end position="242"/>
    </location>
</feature>
<feature type="region of interest" description="Disordered" evidence="1">
    <location>
        <begin position="719"/>
        <end position="769"/>
    </location>
</feature>
<dbReference type="AlphaFoldDB" id="A0A7M6DN06"/>